<feature type="binding site" evidence="15">
    <location>
        <position position="154"/>
    </location>
    <ligand>
        <name>Mg(2+)</name>
        <dbReference type="ChEBI" id="CHEBI:18420"/>
        <label>1</label>
        <note>catalytic</note>
    </ligand>
</feature>
<dbReference type="AlphaFoldDB" id="A0AAD9PFR7"/>
<dbReference type="GO" id="GO:0046872">
    <property type="term" value="F:metal ion binding"/>
    <property type="evidence" value="ECO:0007669"/>
    <property type="project" value="UniProtKB-KW"/>
</dbReference>
<sequence length="328" mass="35324">MASNININVKNAVIFITVCVVILYFTGIPLLNKQLKFINMKELLSVSIEVAERGGIRVKTVRESSSLGETSKGKTKEGVNDVLTAGDLQSHLTMMNGFKLAFPGLKVISEEHTKKTADFKMDTSVPKKNSEEVASLTKTETVPLADVTVWIDPLDATKEYSENLRQYVTTMVCVAVKGQPVIGVIHRPFTGETAWAYVGVGYSSNLKVAKKEDLAKEPHKIIVSMSHAGEVKNLTTKKLGGKVEIVSAAGAGYKTLEVVKGSVNAYVHTTLIKKWDICAGNAILRAVGGNMTTLKGNQIDYSGAGSPLNDKGLLATLADHAKYLIIGT</sequence>
<dbReference type="Gene3D" id="3.30.540.10">
    <property type="entry name" value="Fructose-1,6-Bisphosphatase, subunit A, domain 1"/>
    <property type="match status" value="1"/>
</dbReference>
<evidence type="ECO:0000256" key="14">
    <source>
        <dbReference type="ARBA" id="ARBA00042949"/>
    </source>
</evidence>
<gene>
    <name evidence="17" type="ORF">NP493_4g11032</name>
</gene>
<comment type="caution">
    <text evidence="17">The sequence shown here is derived from an EMBL/GenBank/DDBJ whole genome shotgun (WGS) entry which is preliminary data.</text>
</comment>
<comment type="cofactor">
    <cofactor evidence="2 15">
        <name>Mg(2+)</name>
        <dbReference type="ChEBI" id="CHEBI:18420"/>
    </cofactor>
</comment>
<evidence type="ECO:0000256" key="12">
    <source>
        <dbReference type="ARBA" id="ARBA00023136"/>
    </source>
</evidence>
<dbReference type="PROSITE" id="PS00630">
    <property type="entry name" value="IMP_2"/>
    <property type="match status" value="1"/>
</dbReference>
<keyword evidence="8 15" id="KW-0479">Metal-binding</keyword>
<reference evidence="17" key="1">
    <citation type="journal article" date="2023" name="Mol. Biol. Evol.">
        <title>Third-Generation Sequencing Reveals the Adaptive Role of the Epigenome in Three Deep-Sea Polychaetes.</title>
        <authorList>
            <person name="Perez M."/>
            <person name="Aroh O."/>
            <person name="Sun Y."/>
            <person name="Lan Y."/>
            <person name="Juniper S.K."/>
            <person name="Young C.R."/>
            <person name="Angers B."/>
            <person name="Qian P.Y."/>
        </authorList>
    </citation>
    <scope>NUCLEOTIDE SEQUENCE</scope>
    <source>
        <strain evidence="17">R07B-5</strain>
    </source>
</reference>
<keyword evidence="7 16" id="KW-0812">Transmembrane</keyword>
<evidence type="ECO:0000256" key="9">
    <source>
        <dbReference type="ARBA" id="ARBA00022801"/>
    </source>
</evidence>
<dbReference type="GO" id="GO:0005794">
    <property type="term" value="C:Golgi apparatus"/>
    <property type="evidence" value="ECO:0007669"/>
    <property type="project" value="UniProtKB-ARBA"/>
</dbReference>
<dbReference type="Pfam" id="PF00459">
    <property type="entry name" value="Inositol_P"/>
    <property type="match status" value="1"/>
</dbReference>
<dbReference type="GO" id="GO:0052834">
    <property type="term" value="F:inositol monophosphate phosphatase activity"/>
    <property type="evidence" value="ECO:0007669"/>
    <property type="project" value="UniProtKB-EC"/>
</dbReference>
<evidence type="ECO:0000256" key="1">
    <source>
        <dbReference type="ARBA" id="ARBA00001033"/>
    </source>
</evidence>
<evidence type="ECO:0000313" key="18">
    <source>
        <dbReference type="Proteomes" id="UP001209878"/>
    </source>
</evidence>
<keyword evidence="12 16" id="KW-0472">Membrane</keyword>
<evidence type="ECO:0000256" key="2">
    <source>
        <dbReference type="ARBA" id="ARBA00001946"/>
    </source>
</evidence>
<dbReference type="Gene3D" id="3.40.190.80">
    <property type="match status" value="1"/>
</dbReference>
<evidence type="ECO:0000256" key="10">
    <source>
        <dbReference type="ARBA" id="ARBA00022842"/>
    </source>
</evidence>
<feature type="binding site" evidence="15">
    <location>
        <position position="152"/>
    </location>
    <ligand>
        <name>Mg(2+)</name>
        <dbReference type="ChEBI" id="CHEBI:18420"/>
        <label>1</label>
        <note>catalytic</note>
    </ligand>
</feature>
<dbReference type="InterPro" id="IPR000760">
    <property type="entry name" value="Inositol_monophosphatase-like"/>
</dbReference>
<keyword evidence="9" id="KW-0378">Hydrolase</keyword>
<organism evidence="17 18">
    <name type="scientific">Ridgeia piscesae</name>
    <name type="common">Tubeworm</name>
    <dbReference type="NCBI Taxonomy" id="27915"/>
    <lineage>
        <taxon>Eukaryota</taxon>
        <taxon>Metazoa</taxon>
        <taxon>Spiralia</taxon>
        <taxon>Lophotrochozoa</taxon>
        <taxon>Annelida</taxon>
        <taxon>Polychaeta</taxon>
        <taxon>Sedentaria</taxon>
        <taxon>Canalipalpata</taxon>
        <taxon>Sabellida</taxon>
        <taxon>Siboglinidae</taxon>
        <taxon>Ridgeia</taxon>
    </lineage>
</organism>
<accession>A0AAD9PFR7</accession>
<keyword evidence="18" id="KW-1185">Reference proteome</keyword>
<dbReference type="CDD" id="cd01640">
    <property type="entry name" value="IPPase"/>
    <property type="match status" value="1"/>
</dbReference>
<dbReference type="InterPro" id="IPR020550">
    <property type="entry name" value="Inositol_monophosphatase_CS"/>
</dbReference>
<evidence type="ECO:0000256" key="5">
    <source>
        <dbReference type="ARBA" id="ARBA00009759"/>
    </source>
</evidence>
<dbReference type="GO" id="GO:0046854">
    <property type="term" value="P:phosphatidylinositol phosphate biosynthetic process"/>
    <property type="evidence" value="ECO:0007669"/>
    <property type="project" value="InterPro"/>
</dbReference>
<dbReference type="PANTHER" id="PTHR43028">
    <property type="entry name" value="3'(2'),5'-BISPHOSPHATE NUCLEOTIDASE 1"/>
    <property type="match status" value="1"/>
</dbReference>
<evidence type="ECO:0000256" key="6">
    <source>
        <dbReference type="ARBA" id="ARBA00013106"/>
    </source>
</evidence>
<dbReference type="FunFam" id="3.40.190.80:FF:000007">
    <property type="entry name" value="Blast:Putative inositol monophosphatase 3"/>
    <property type="match status" value="1"/>
</dbReference>
<evidence type="ECO:0000256" key="16">
    <source>
        <dbReference type="SAM" id="Phobius"/>
    </source>
</evidence>
<keyword evidence="11 16" id="KW-1133">Transmembrane helix</keyword>
<evidence type="ECO:0000256" key="7">
    <source>
        <dbReference type="ARBA" id="ARBA00022692"/>
    </source>
</evidence>
<evidence type="ECO:0000256" key="4">
    <source>
        <dbReference type="ARBA" id="ARBA00005152"/>
    </source>
</evidence>
<dbReference type="EMBL" id="JAODUO010000004">
    <property type="protein sequence ID" value="KAK2193970.1"/>
    <property type="molecule type" value="Genomic_DNA"/>
</dbReference>
<comment type="subcellular location">
    <subcellularLocation>
        <location evidence="3">Membrane</location>
        <topology evidence="3">Single-pass membrane protein</topology>
    </subcellularLocation>
</comment>
<dbReference type="GO" id="GO:0008254">
    <property type="term" value="F:3'-nucleotidase activity"/>
    <property type="evidence" value="ECO:0007669"/>
    <property type="project" value="TreeGrafter"/>
</dbReference>
<keyword evidence="10 15" id="KW-0460">Magnesium</keyword>
<evidence type="ECO:0000256" key="8">
    <source>
        <dbReference type="ARBA" id="ARBA00022723"/>
    </source>
</evidence>
<evidence type="ECO:0000256" key="13">
    <source>
        <dbReference type="ARBA" id="ARBA00042119"/>
    </source>
</evidence>
<dbReference type="SUPFAM" id="SSF56655">
    <property type="entry name" value="Carbohydrate phosphatase"/>
    <property type="match status" value="1"/>
</dbReference>
<evidence type="ECO:0000256" key="11">
    <source>
        <dbReference type="ARBA" id="ARBA00022989"/>
    </source>
</evidence>
<comment type="similarity">
    <text evidence="5">Belongs to the inositol monophosphatase superfamily.</text>
</comment>
<dbReference type="EC" id="3.1.3.25" evidence="6"/>
<dbReference type="GO" id="GO:0016020">
    <property type="term" value="C:membrane"/>
    <property type="evidence" value="ECO:0007669"/>
    <property type="project" value="UniProtKB-SubCell"/>
</dbReference>
<evidence type="ECO:0000313" key="17">
    <source>
        <dbReference type="EMBL" id="KAK2193970.1"/>
    </source>
</evidence>
<evidence type="ECO:0000256" key="3">
    <source>
        <dbReference type="ARBA" id="ARBA00004167"/>
    </source>
</evidence>
<feature type="binding site" evidence="15">
    <location>
        <position position="276"/>
    </location>
    <ligand>
        <name>Mg(2+)</name>
        <dbReference type="ChEBI" id="CHEBI:18420"/>
        <label>1</label>
        <note>catalytic</note>
    </ligand>
</feature>
<dbReference type="PANTHER" id="PTHR43028:SF4">
    <property type="entry name" value="INOSITOL MONOPHOSPHATASE 3"/>
    <property type="match status" value="1"/>
</dbReference>
<comment type="catalytic activity">
    <reaction evidence="1">
        <text>a myo-inositol phosphate + H2O = myo-inositol + phosphate</text>
        <dbReference type="Rhea" id="RHEA:24056"/>
        <dbReference type="ChEBI" id="CHEBI:15377"/>
        <dbReference type="ChEBI" id="CHEBI:17268"/>
        <dbReference type="ChEBI" id="CHEBI:43474"/>
        <dbReference type="ChEBI" id="CHEBI:84139"/>
        <dbReference type="EC" id="3.1.3.25"/>
    </reaction>
</comment>
<dbReference type="FunFam" id="3.30.540.10:FF:000012">
    <property type="entry name" value="Blast:Putative inositol monophosphatase 3"/>
    <property type="match status" value="1"/>
</dbReference>
<feature type="transmembrane region" description="Helical" evidence="16">
    <location>
        <begin position="12"/>
        <end position="31"/>
    </location>
</feature>
<evidence type="ECO:0000256" key="15">
    <source>
        <dbReference type="PIRSR" id="PIRSR600760-2"/>
    </source>
</evidence>
<comment type="pathway">
    <text evidence="4">Polyol metabolism; myo-inositol biosynthesis; myo-inositol from D-glucose 6-phosphate: step 2/2.</text>
</comment>
<name>A0AAD9PFR7_RIDPI</name>
<dbReference type="InterPro" id="IPR050725">
    <property type="entry name" value="CysQ/Inositol_MonoPase"/>
</dbReference>
<dbReference type="Proteomes" id="UP001209878">
    <property type="component" value="Unassembled WGS sequence"/>
</dbReference>
<feature type="binding site" evidence="15">
    <location>
        <position position="155"/>
    </location>
    <ligand>
        <name>Mg(2+)</name>
        <dbReference type="ChEBI" id="CHEBI:18420"/>
        <label>1</label>
        <note>catalytic</note>
    </ligand>
</feature>
<protein>
    <recommendedName>
        <fullName evidence="6">inositol-phosphate phosphatase</fullName>
        <ecNumber evidence="6">3.1.3.25</ecNumber>
    </recommendedName>
    <alternativeName>
        <fullName evidence="14">Inositol-1(or 4)-monophosphatase 3</fullName>
    </alternativeName>
    <alternativeName>
        <fullName evidence="13">Myo-inositol monophosphatase A3</fullName>
    </alternativeName>
</protein>
<feature type="binding site" evidence="15">
    <location>
        <position position="110"/>
    </location>
    <ligand>
        <name>Mg(2+)</name>
        <dbReference type="ChEBI" id="CHEBI:18420"/>
        <label>1</label>
        <note>catalytic</note>
    </ligand>
</feature>
<proteinExistence type="inferred from homology"/>